<name>A0A5D4SIP8_9BACI</name>
<dbReference type="RefSeq" id="WP_148980565.1">
    <property type="nucleotide sequence ID" value="NZ_JBNILM010000020.1"/>
</dbReference>
<proteinExistence type="predicted"/>
<organism evidence="2 3">
    <name type="scientific">Sutcliffiella horikoshii</name>
    <dbReference type="NCBI Taxonomy" id="79883"/>
    <lineage>
        <taxon>Bacteria</taxon>
        <taxon>Bacillati</taxon>
        <taxon>Bacillota</taxon>
        <taxon>Bacilli</taxon>
        <taxon>Bacillales</taxon>
        <taxon>Bacillaceae</taxon>
        <taxon>Sutcliffiella</taxon>
    </lineage>
</organism>
<comment type="caution">
    <text evidence="2">The sequence shown here is derived from an EMBL/GenBank/DDBJ whole genome shotgun (WGS) entry which is preliminary data.</text>
</comment>
<dbReference type="OrthoDB" id="9860713at2"/>
<protein>
    <submittedName>
        <fullName evidence="2">Uncharacterized protein</fullName>
    </submittedName>
</protein>
<evidence type="ECO:0000256" key="1">
    <source>
        <dbReference type="SAM" id="MobiDB-lite"/>
    </source>
</evidence>
<dbReference type="Proteomes" id="UP000324517">
    <property type="component" value="Unassembled WGS sequence"/>
</dbReference>
<accession>A0A5D4SIP8</accession>
<sequence>MKETDTDIITDLDMIHEDLIYAMENAKNPKNKTRIKQIKGLVLSLKNDIEHANREQQKQVTQVKQNDSNRARPVNKKHPIKKEKIIHYGSPGRNAIRINRCFNTAGVFMPNAWKQKKRKKSQRYK</sequence>
<evidence type="ECO:0000313" key="3">
    <source>
        <dbReference type="Proteomes" id="UP000324517"/>
    </source>
</evidence>
<dbReference type="EMBL" id="VTET01000019">
    <property type="protein sequence ID" value="TYS63547.1"/>
    <property type="molecule type" value="Genomic_DNA"/>
</dbReference>
<reference evidence="2 3" key="1">
    <citation type="submission" date="2019-08" db="EMBL/GenBank/DDBJ databases">
        <title>Bacillus genomes from the desert of Cuatro Cienegas, Coahuila.</title>
        <authorList>
            <person name="Olmedo-Alvarez G."/>
        </authorList>
    </citation>
    <scope>NUCLEOTIDE SEQUENCE [LARGE SCALE GENOMIC DNA]</scope>
    <source>
        <strain evidence="2 3">CH98b_3T</strain>
    </source>
</reference>
<dbReference type="AlphaFoldDB" id="A0A5D4SIP8"/>
<gene>
    <name evidence="2" type="ORF">FZC75_21135</name>
</gene>
<feature type="region of interest" description="Disordered" evidence="1">
    <location>
        <begin position="52"/>
        <end position="82"/>
    </location>
</feature>
<evidence type="ECO:0000313" key="2">
    <source>
        <dbReference type="EMBL" id="TYS63547.1"/>
    </source>
</evidence>
<feature type="compositionally biased region" description="Polar residues" evidence="1">
    <location>
        <begin position="58"/>
        <end position="68"/>
    </location>
</feature>